<dbReference type="Proteomes" id="UP000053593">
    <property type="component" value="Unassembled WGS sequence"/>
</dbReference>
<dbReference type="PROSITE" id="PS51257">
    <property type="entry name" value="PROKAR_LIPOPROTEIN"/>
    <property type="match status" value="1"/>
</dbReference>
<keyword evidence="1" id="KW-0732">Signal</keyword>
<evidence type="ECO:0000313" key="3">
    <source>
        <dbReference type="Proteomes" id="UP000053593"/>
    </source>
</evidence>
<reference evidence="2 3" key="1">
    <citation type="submission" date="2014-04" db="EMBL/GenBank/DDBJ databases">
        <title>Evolutionary Origins and Diversification of the Mycorrhizal Mutualists.</title>
        <authorList>
            <consortium name="DOE Joint Genome Institute"/>
            <consortium name="Mycorrhizal Genomics Consortium"/>
            <person name="Kohler A."/>
            <person name="Kuo A."/>
            <person name="Nagy L.G."/>
            <person name="Floudas D."/>
            <person name="Copeland A."/>
            <person name="Barry K.W."/>
            <person name="Cichocki N."/>
            <person name="Veneault-Fourrey C."/>
            <person name="LaButti K."/>
            <person name="Lindquist E.A."/>
            <person name="Lipzen A."/>
            <person name="Lundell T."/>
            <person name="Morin E."/>
            <person name="Murat C."/>
            <person name="Riley R."/>
            <person name="Ohm R."/>
            <person name="Sun H."/>
            <person name="Tunlid A."/>
            <person name="Henrissat B."/>
            <person name="Grigoriev I.V."/>
            <person name="Hibbett D.S."/>
            <person name="Martin F."/>
        </authorList>
    </citation>
    <scope>NUCLEOTIDE SEQUENCE [LARGE SCALE GENOMIC DNA]</scope>
    <source>
        <strain evidence="2 3">FD-317 M1</strain>
    </source>
</reference>
<sequence length="214" mass="22332">MIARAVLPSIFFFACSAAGAAVFKRDGGCNNFPTNGVSNNADYFSLWAQYDQTGTEIPLAMGTFATSAPFTGAVLATADYSGATVGSLFQLNNSGLVGIGYPDGNDQTATWIAHSTEDGGPVPFALSPSGSLAGIDEDYCEVVSTDPNGSPFPGPLLAAEGTADDWSICNRTSNPAQMGLVLRAATWSADYGYNFPTCQPVHVFLRSFTIGNEP</sequence>
<dbReference type="EMBL" id="KN834859">
    <property type="protein sequence ID" value="KIK51621.1"/>
    <property type="molecule type" value="Genomic_DNA"/>
</dbReference>
<name>A0A0D0BB91_9AGAR</name>
<evidence type="ECO:0000256" key="1">
    <source>
        <dbReference type="SAM" id="SignalP"/>
    </source>
</evidence>
<dbReference type="OrthoDB" id="2844016at2759"/>
<dbReference type="AlphaFoldDB" id="A0A0D0BB91"/>
<protein>
    <submittedName>
        <fullName evidence="2">Unplaced genomic scaffold GYMLUscaffold_111, whole genome shotgun sequence</fullName>
    </submittedName>
</protein>
<proteinExistence type="predicted"/>
<feature type="chain" id="PRO_5002207648" evidence="1">
    <location>
        <begin position="21"/>
        <end position="214"/>
    </location>
</feature>
<organism evidence="2 3">
    <name type="scientific">Collybiopsis luxurians FD-317 M1</name>
    <dbReference type="NCBI Taxonomy" id="944289"/>
    <lineage>
        <taxon>Eukaryota</taxon>
        <taxon>Fungi</taxon>
        <taxon>Dikarya</taxon>
        <taxon>Basidiomycota</taxon>
        <taxon>Agaricomycotina</taxon>
        <taxon>Agaricomycetes</taxon>
        <taxon>Agaricomycetidae</taxon>
        <taxon>Agaricales</taxon>
        <taxon>Marasmiineae</taxon>
        <taxon>Omphalotaceae</taxon>
        <taxon>Collybiopsis</taxon>
        <taxon>Collybiopsis luxurians</taxon>
    </lineage>
</organism>
<accession>A0A0D0BB91</accession>
<dbReference type="HOGENOM" id="CLU_1289027_0_0_1"/>
<evidence type="ECO:0000313" key="2">
    <source>
        <dbReference type="EMBL" id="KIK51621.1"/>
    </source>
</evidence>
<gene>
    <name evidence="2" type="ORF">GYMLUDRAFT_78128</name>
</gene>
<keyword evidence="3" id="KW-1185">Reference proteome</keyword>
<feature type="signal peptide" evidence="1">
    <location>
        <begin position="1"/>
        <end position="20"/>
    </location>
</feature>